<dbReference type="PANTHER" id="PTHR13696">
    <property type="entry name" value="P-LOOP CONTAINING NUCLEOSIDE TRIPHOSPHATE HYDROLASE"/>
    <property type="match status" value="1"/>
</dbReference>
<dbReference type="SUPFAM" id="SSF52540">
    <property type="entry name" value="P-loop containing nucleoside triphosphate hydrolases"/>
    <property type="match status" value="1"/>
</dbReference>
<dbReference type="Pfam" id="PF01656">
    <property type="entry name" value="CbiA"/>
    <property type="match status" value="1"/>
</dbReference>
<dbReference type="InterPro" id="IPR002586">
    <property type="entry name" value="CobQ/CobB/MinD/ParA_Nub-bd_dom"/>
</dbReference>
<dbReference type="Proteomes" id="UP000234329">
    <property type="component" value="Unassembled WGS sequence"/>
</dbReference>
<comment type="caution">
    <text evidence="2">The sequence shown here is derived from an EMBL/GenBank/DDBJ whole genome shotgun (WGS) entry which is preliminary data.</text>
</comment>
<evidence type="ECO:0000313" key="3">
    <source>
        <dbReference type="Proteomes" id="UP000234329"/>
    </source>
</evidence>
<dbReference type="InterPro" id="IPR027417">
    <property type="entry name" value="P-loop_NTPase"/>
</dbReference>
<dbReference type="PANTHER" id="PTHR13696:SF96">
    <property type="entry name" value="COBQ_COBB_MIND_PARA NUCLEOTIDE BINDING DOMAIN-CONTAINING PROTEIN"/>
    <property type="match status" value="1"/>
</dbReference>
<dbReference type="AlphaFoldDB" id="A0A2I1DKI6"/>
<dbReference type="OrthoDB" id="69313at2"/>
<dbReference type="EMBL" id="MXAV01000036">
    <property type="protein sequence ID" value="PKY10366.1"/>
    <property type="molecule type" value="Genomic_DNA"/>
</dbReference>
<evidence type="ECO:0000313" key="2">
    <source>
        <dbReference type="EMBL" id="PKY10366.1"/>
    </source>
</evidence>
<dbReference type="Gene3D" id="3.40.50.300">
    <property type="entry name" value="P-loop containing nucleotide triphosphate hydrolases"/>
    <property type="match status" value="1"/>
</dbReference>
<evidence type="ECO:0000259" key="1">
    <source>
        <dbReference type="Pfam" id="PF01656"/>
    </source>
</evidence>
<name>A0A2I1DKI6_9PROT</name>
<sequence>MPQPVIRIALFNAKGGCGKTTLAWNLAMGLSRRGATLLLDADSQGSLGDWADWAAESEEHVLSVQNWSEHDPGSADKFTFLVIDCPPSLESPVTREVLAMADWVLLPVLPSPLDLWASQRSVEVISALHADKRDRHAAFVLNQVENHSALSRAAESAVQALGLTVLPVQVARRAIYRNAAIEGKSVYQMGKRATTAVQEFEGIIEEILK</sequence>
<keyword evidence="3" id="KW-1185">Reference proteome</keyword>
<proteinExistence type="predicted"/>
<dbReference type="InParanoid" id="A0A2I1DKI6"/>
<dbReference type="RefSeq" id="WP_101538128.1">
    <property type="nucleotide sequence ID" value="NZ_MXAV01000036.1"/>
</dbReference>
<reference evidence="2 3" key="1">
    <citation type="submission" date="2017-03" db="EMBL/GenBank/DDBJ databases">
        <title>Draft genime sequence of the acidophilic sulfur-oxidizing bacterium Acidithiobacillus sp. SH, isolated from seawater.</title>
        <authorList>
            <person name="Sharmin S."/>
            <person name="Tokuhisa M."/>
            <person name="Kanao T."/>
            <person name="Kamimura K."/>
        </authorList>
    </citation>
    <scope>NUCLEOTIDE SEQUENCE [LARGE SCALE GENOMIC DNA]</scope>
    <source>
        <strain evidence="2 3">SH</strain>
    </source>
</reference>
<dbReference type="CDD" id="cd02042">
    <property type="entry name" value="ParAB_family"/>
    <property type="match status" value="1"/>
</dbReference>
<dbReference type="PIRSF" id="PIRSF009320">
    <property type="entry name" value="Nuc_binding_HP_1000"/>
    <property type="match status" value="1"/>
</dbReference>
<accession>A0A2I1DKI6</accession>
<dbReference type="InterPro" id="IPR050678">
    <property type="entry name" value="DNA_Partitioning_ATPase"/>
</dbReference>
<gene>
    <name evidence="2" type="ORF">B1757_09685</name>
</gene>
<organism evidence="2 3">
    <name type="scientific">Acidithiobacillus marinus</name>
    <dbReference type="NCBI Taxonomy" id="187490"/>
    <lineage>
        <taxon>Bacteria</taxon>
        <taxon>Pseudomonadati</taxon>
        <taxon>Pseudomonadota</taxon>
        <taxon>Acidithiobacillia</taxon>
        <taxon>Acidithiobacillales</taxon>
        <taxon>Acidithiobacillaceae</taxon>
        <taxon>Acidithiobacillus</taxon>
    </lineage>
</organism>
<protein>
    <submittedName>
        <fullName evidence="2">Chromosome partitioning protein ParA</fullName>
    </submittedName>
</protein>
<feature type="domain" description="CobQ/CobB/MinD/ParA nucleotide binding" evidence="1">
    <location>
        <begin position="8"/>
        <end position="185"/>
    </location>
</feature>